<dbReference type="InterPro" id="IPR001452">
    <property type="entry name" value="SH3_domain"/>
</dbReference>
<evidence type="ECO:0000256" key="9">
    <source>
        <dbReference type="ARBA" id="ARBA00022583"/>
    </source>
</evidence>
<keyword evidence="6" id="KW-1003">Cell membrane</keyword>
<dbReference type="PRINTS" id="PR00452">
    <property type="entry name" value="SH3DOMAIN"/>
</dbReference>
<evidence type="ECO:0000256" key="11">
    <source>
        <dbReference type="ARBA" id="ARBA00022782"/>
    </source>
</evidence>
<dbReference type="SMR" id="A0A1D5R1R7"/>
<feature type="region of interest" description="Disordered" evidence="23">
    <location>
        <begin position="1"/>
        <end position="52"/>
    </location>
</feature>
<dbReference type="GO" id="GO:0030154">
    <property type="term" value="P:cell differentiation"/>
    <property type="evidence" value="ECO:0007669"/>
    <property type="project" value="UniProtKB-KW"/>
</dbReference>
<reference evidence="26" key="4">
    <citation type="submission" date="2025-09" db="UniProtKB">
        <authorList>
            <consortium name="Ensembl"/>
        </authorList>
    </citation>
    <scope>IDENTIFICATION</scope>
    <source>
        <strain evidence="26">17573</strain>
    </source>
</reference>
<dbReference type="GO" id="GO:0006897">
    <property type="term" value="P:endocytosis"/>
    <property type="evidence" value="ECO:0007669"/>
    <property type="project" value="UniProtKB-KW"/>
</dbReference>
<keyword evidence="7" id="KW-0963">Cytoplasm</keyword>
<reference evidence="27" key="1">
    <citation type="journal article" date="2007" name="Science">
        <title>Evolutionary and biomedical insights from the rhesus macaque genome.</title>
        <authorList>
            <person name="Gibbs R.A."/>
            <person name="Rogers J."/>
            <person name="Katze M.G."/>
            <person name="Bumgarner R."/>
            <person name="Weinstock G.M."/>
            <person name="Mardis E.R."/>
            <person name="Remington K.A."/>
            <person name="Strausberg R.L."/>
            <person name="Venter J.C."/>
            <person name="Wilson R.K."/>
            <person name="Batzer M.A."/>
            <person name="Bustamante C.D."/>
            <person name="Eichler E.E."/>
            <person name="Hahn M.W."/>
            <person name="Hardison R.C."/>
            <person name="Makova K.D."/>
            <person name="Miller W."/>
            <person name="Milosavljevic A."/>
            <person name="Palermo R.E."/>
            <person name="Siepel A."/>
            <person name="Sikela J.M."/>
            <person name="Attaway T."/>
            <person name="Bell S."/>
            <person name="Bernard K.E."/>
            <person name="Buhay C.J."/>
            <person name="Chandrabose M.N."/>
            <person name="Dao M."/>
            <person name="Davis C."/>
            <person name="Delehaunty K.D."/>
            <person name="Ding Y."/>
            <person name="Dinh H.H."/>
            <person name="Dugan-Rocha S."/>
            <person name="Fulton L.A."/>
            <person name="Gabisi R.A."/>
            <person name="Garner T.T."/>
            <person name="Godfrey J."/>
            <person name="Hawes A.C."/>
            <person name="Hernandez J."/>
            <person name="Hines S."/>
            <person name="Holder M."/>
            <person name="Hume J."/>
            <person name="Jhangiani S.N."/>
            <person name="Joshi V."/>
            <person name="Khan Z.M."/>
            <person name="Kirkness E.F."/>
            <person name="Cree A."/>
            <person name="Fowler R.G."/>
            <person name="Lee S."/>
            <person name="Lewis L.R."/>
            <person name="Li Z."/>
            <person name="Liu Y.-S."/>
            <person name="Moore S.M."/>
            <person name="Muzny D."/>
            <person name="Nazareth L.V."/>
            <person name="Ngo D.N."/>
            <person name="Okwuonu G.O."/>
            <person name="Pai G."/>
            <person name="Parker D."/>
            <person name="Paul H.A."/>
            <person name="Pfannkoch C."/>
            <person name="Pohl C.S."/>
            <person name="Rogers Y.-H.C."/>
            <person name="Ruiz S.J."/>
            <person name="Sabo A."/>
            <person name="Santibanez J."/>
            <person name="Schneider B.W."/>
            <person name="Smith S.M."/>
            <person name="Sodergren E."/>
            <person name="Svatek A.F."/>
            <person name="Utterback T.R."/>
            <person name="Vattathil S."/>
            <person name="Warren W."/>
            <person name="White C.S."/>
            <person name="Chinwalla A.T."/>
            <person name="Feng Y."/>
            <person name="Halpern A.L."/>
            <person name="Hillier L.W."/>
            <person name="Huang X."/>
            <person name="Minx P."/>
            <person name="Nelson J.O."/>
            <person name="Pepin K.H."/>
            <person name="Qin X."/>
            <person name="Sutton G.G."/>
            <person name="Venter E."/>
            <person name="Walenz B.P."/>
            <person name="Wallis J.W."/>
            <person name="Worley K.C."/>
            <person name="Yang S.-P."/>
            <person name="Jones S.M."/>
            <person name="Marra M.A."/>
            <person name="Rocchi M."/>
            <person name="Schein J.E."/>
            <person name="Baertsch R."/>
            <person name="Clarke L."/>
            <person name="Csuros M."/>
            <person name="Glasscock J."/>
            <person name="Harris R.A."/>
            <person name="Havlak P."/>
            <person name="Jackson A.R."/>
            <person name="Jiang H."/>
            <person name="Liu Y."/>
            <person name="Messina D.N."/>
            <person name="Shen Y."/>
            <person name="Song H.X.-Z."/>
            <person name="Wylie T."/>
            <person name="Zhang L."/>
            <person name="Birney E."/>
            <person name="Han K."/>
            <person name="Konkel M.K."/>
            <person name="Lee J."/>
            <person name="Smit A.F.A."/>
            <person name="Ullmer B."/>
            <person name="Wang H."/>
            <person name="Xing J."/>
            <person name="Burhans R."/>
            <person name="Cheng Z."/>
            <person name="Karro J.E."/>
            <person name="Ma J."/>
            <person name="Raney B."/>
            <person name="She X."/>
            <person name="Cox M.J."/>
            <person name="Demuth J.P."/>
            <person name="Dumas L.J."/>
            <person name="Han S.-G."/>
            <person name="Hopkins J."/>
            <person name="Karimpour-Fard A."/>
            <person name="Kim Y.H."/>
            <person name="Pollack J.R."/>
            <person name="Vinar T."/>
            <person name="Addo-Quaye C."/>
            <person name="Degenhardt J."/>
            <person name="Denby A."/>
            <person name="Hubisz M.J."/>
            <person name="Indap A."/>
            <person name="Kosiol C."/>
            <person name="Lahn B.T."/>
            <person name="Lawson H.A."/>
            <person name="Marklein A."/>
            <person name="Nielsen R."/>
            <person name="Vallender E.J."/>
            <person name="Clark A.G."/>
            <person name="Ferguson B."/>
            <person name="Hernandez R.D."/>
            <person name="Hirani K."/>
            <person name="Kehrer-Sawatzki H."/>
            <person name="Kolb J."/>
            <person name="Patil S."/>
            <person name="Pu L.-L."/>
            <person name="Ren Y."/>
            <person name="Smith D.G."/>
            <person name="Wheeler D.A."/>
            <person name="Schenck I."/>
            <person name="Ball E.V."/>
            <person name="Chen R."/>
            <person name="Cooper D.N."/>
            <person name="Giardine B."/>
            <person name="Hsu F."/>
            <person name="Kent W.J."/>
            <person name="Lesk A."/>
            <person name="Nelson D.L."/>
            <person name="O'brien W.E."/>
            <person name="Pruefer K."/>
            <person name="Stenson P.D."/>
            <person name="Wallace J.C."/>
            <person name="Ke H."/>
            <person name="Liu X.-M."/>
            <person name="Wang P."/>
            <person name="Xiang A.P."/>
            <person name="Yang F."/>
            <person name="Barber G.P."/>
            <person name="Haussler D."/>
            <person name="Karolchik D."/>
            <person name="Kern A.D."/>
            <person name="Kuhn R.M."/>
            <person name="Smith K.E."/>
            <person name="Zwieg A.S."/>
        </authorList>
    </citation>
    <scope>NUCLEOTIDE SEQUENCE [LARGE SCALE GENOMIC DNA]</scope>
    <source>
        <strain evidence="27">17573</strain>
    </source>
</reference>
<dbReference type="Proteomes" id="UP000006718">
    <property type="component" value="Chromosome 12"/>
</dbReference>
<feature type="compositionally biased region" description="Basic and acidic residues" evidence="23">
    <location>
        <begin position="43"/>
        <end position="52"/>
    </location>
</feature>
<dbReference type="SMART" id="SM00721">
    <property type="entry name" value="BAR"/>
    <property type="match status" value="1"/>
</dbReference>
<dbReference type="CDD" id="cd12139">
    <property type="entry name" value="SH3_Bin1"/>
    <property type="match status" value="1"/>
</dbReference>
<keyword evidence="9" id="KW-0254">Endocytosis</keyword>
<evidence type="ECO:0000256" key="6">
    <source>
        <dbReference type="ARBA" id="ARBA00022475"/>
    </source>
</evidence>
<keyword evidence="5" id="KW-0217">Developmental protein</keyword>
<sequence>MAEMGSKGVTAGKIASNVQKKLTRAQEKVREPDPQPPRSPSRRTTEGTRLQKDLRTYLASVKAMHEASKKLNECLQEVYEPDWPGRDEANKIAENNDLLWMDYHQKLVDQALLTMDTYLGQFPDIKSRIAKRGRKLVDYDSARHHYESLQTAKKKDEAKIAKPVSLLEKAAPQWCQGKLQAHLVAQTNLLRNQAEEELIKAQKVFEEMNVDLQEELPSLWNRGRRWWAEAEVFGEGGAVWWPWKPPTSSLSLPQLNQNLNDVLVSLEKQHGSNTFTVKAQPSDNAPAKGNKSPSPPDGSPAATPEIRVNHEPEPAGGATPGATLPKSPSQFEAPGPFSEQASLLDLDFDPLPPVTSPVKAPTPSGQSIPWDLWEPTESPAGSLPSGEPSAAEGTFAVSWPSQTAEPGPAQPAEASEVAGGTQPAAGAQEPGETAASEAASSSLPAVVVETFPATVNGTVEGGSGAGRLDLPPGFMFKVQAQHDYTATDTDELQLKAGDVVLVIPFQNPEEQDEGWLMGVKESDWNQHKELEKCRGVFPENFTERVP</sequence>
<evidence type="ECO:0000256" key="13">
    <source>
        <dbReference type="ARBA" id="ARBA00023054"/>
    </source>
</evidence>
<dbReference type="InterPro" id="IPR003023">
    <property type="entry name" value="Amphiphysin_2"/>
</dbReference>
<dbReference type="FunFam" id="2.30.30.40:FF:000029">
    <property type="entry name" value="myc box-dependent-interacting protein 1 isoform X2"/>
    <property type="match status" value="1"/>
</dbReference>
<proteinExistence type="predicted"/>
<evidence type="ECO:0000256" key="2">
    <source>
        <dbReference type="ARBA" id="ARBA00004177"/>
    </source>
</evidence>
<dbReference type="AlphaFoldDB" id="A0A1D5R1R7"/>
<dbReference type="FunFam" id="1.20.1270.60:FF:000013">
    <property type="entry name" value="Amphiphysin isoform 2"/>
    <property type="match status" value="1"/>
</dbReference>
<dbReference type="ExpressionAtlas" id="A0A1D5R1R7">
    <property type="expression patterns" value="baseline"/>
</dbReference>
<keyword evidence="10" id="KW-0967">Endosome</keyword>
<keyword evidence="13 22" id="KW-0175">Coiled coil</keyword>
<keyword evidence="15" id="KW-0539">Nucleus</keyword>
<evidence type="ECO:0000256" key="12">
    <source>
        <dbReference type="ARBA" id="ARBA00022990"/>
    </source>
</evidence>
<keyword evidence="4 21" id="KW-0728">SH3 domain</keyword>
<evidence type="ECO:0000256" key="7">
    <source>
        <dbReference type="ARBA" id="ARBA00022490"/>
    </source>
</evidence>
<dbReference type="GO" id="GO:0030100">
    <property type="term" value="P:regulation of endocytosis"/>
    <property type="evidence" value="ECO:0007669"/>
    <property type="project" value="InterPro"/>
</dbReference>
<evidence type="ECO:0000256" key="4">
    <source>
        <dbReference type="ARBA" id="ARBA00022443"/>
    </source>
</evidence>
<evidence type="ECO:0000313" key="26">
    <source>
        <dbReference type="Ensembl" id="ENSMMUP00000054251.2"/>
    </source>
</evidence>
<dbReference type="Gene3D" id="1.20.1270.60">
    <property type="entry name" value="Arfaptin homology (AH) domain/BAR domain"/>
    <property type="match status" value="1"/>
</dbReference>
<evidence type="ECO:0000256" key="19">
    <source>
        <dbReference type="ARBA" id="ARBA00080400"/>
    </source>
</evidence>
<dbReference type="InterPro" id="IPR027267">
    <property type="entry name" value="AH/BAR_dom_sf"/>
</dbReference>
<evidence type="ECO:0000256" key="14">
    <source>
        <dbReference type="ARBA" id="ARBA00023136"/>
    </source>
</evidence>
<evidence type="ECO:0000256" key="16">
    <source>
        <dbReference type="ARBA" id="ARBA00024012"/>
    </source>
</evidence>
<dbReference type="Gene3D" id="2.30.30.40">
    <property type="entry name" value="SH3 Domains"/>
    <property type="match status" value="1"/>
</dbReference>
<keyword evidence="27" id="KW-1185">Reference proteome</keyword>
<dbReference type="Pfam" id="PF03114">
    <property type="entry name" value="BAR"/>
    <property type="match status" value="1"/>
</dbReference>
<feature type="compositionally biased region" description="Basic and acidic residues" evidence="23">
    <location>
        <begin position="24"/>
        <end position="33"/>
    </location>
</feature>
<reference evidence="26" key="2">
    <citation type="submission" date="2019-01" db="EMBL/GenBank/DDBJ databases">
        <authorList>
            <person name="Graves T."/>
            <person name="Eichler E.E."/>
            <person name="Wilson R.K."/>
        </authorList>
    </citation>
    <scope>NUCLEOTIDE SEQUENCE [LARGE SCALE GENOMIC DNA]</scope>
    <source>
        <strain evidence="26">17573</strain>
    </source>
</reference>
<evidence type="ECO:0000256" key="21">
    <source>
        <dbReference type="PROSITE-ProRule" id="PRU00192"/>
    </source>
</evidence>
<keyword evidence="8" id="KW-0597">Phosphoprotein</keyword>
<evidence type="ECO:0000313" key="27">
    <source>
        <dbReference type="Proteomes" id="UP000006718"/>
    </source>
</evidence>
<evidence type="ECO:0000256" key="5">
    <source>
        <dbReference type="ARBA" id="ARBA00022473"/>
    </source>
</evidence>
<dbReference type="VEuPathDB" id="HostDB:ENSMMUG00000000376"/>
<dbReference type="SUPFAM" id="SSF103657">
    <property type="entry name" value="BAR/IMD domain-like"/>
    <property type="match status" value="1"/>
</dbReference>
<protein>
    <recommendedName>
        <fullName evidence="17">Myc box-dependent-interacting protein 1</fullName>
    </recommendedName>
    <alternativeName>
        <fullName evidence="18">Amphiphysin II</fullName>
    </alternativeName>
    <alternativeName>
        <fullName evidence="20">Amphiphysin-like protein</fullName>
    </alternativeName>
    <alternativeName>
        <fullName evidence="19">Bridging integrator 1</fullName>
    </alternativeName>
</protein>
<dbReference type="PANTHER" id="PTHR46514:SF4">
    <property type="entry name" value="MYC BOX-DEPENDENT-INTERACTING PROTEIN 1"/>
    <property type="match status" value="1"/>
</dbReference>
<dbReference type="GeneTree" id="ENSGT00950000182882"/>
<reference evidence="26" key="3">
    <citation type="submission" date="2025-08" db="UniProtKB">
        <authorList>
            <consortium name="Ensembl"/>
        </authorList>
    </citation>
    <scope>IDENTIFICATION</scope>
    <source>
        <strain evidence="26">17573</strain>
    </source>
</reference>
<dbReference type="GO" id="GO:0030315">
    <property type="term" value="C:T-tubule"/>
    <property type="evidence" value="ECO:0007669"/>
    <property type="project" value="UniProtKB-SubCell"/>
</dbReference>
<feature type="coiled-coil region" evidence="22">
    <location>
        <begin position="184"/>
        <end position="211"/>
    </location>
</feature>
<dbReference type="InterPro" id="IPR004148">
    <property type="entry name" value="BAR_dom"/>
</dbReference>
<evidence type="ECO:0000256" key="18">
    <source>
        <dbReference type="ARBA" id="ARBA00077838"/>
    </source>
</evidence>
<dbReference type="Bgee" id="ENSMMUG00000000376">
    <property type="expression patterns" value="Expressed in hindlimb stylopod muscle and 21 other cell types or tissues"/>
</dbReference>
<evidence type="ECO:0000256" key="8">
    <source>
        <dbReference type="ARBA" id="ARBA00022553"/>
    </source>
</evidence>
<dbReference type="PROSITE" id="PS51021">
    <property type="entry name" value="BAR"/>
    <property type="match status" value="1"/>
</dbReference>
<dbReference type="GO" id="GO:0051649">
    <property type="term" value="P:establishment of localization in cell"/>
    <property type="evidence" value="ECO:0007669"/>
    <property type="project" value="UniProtKB-ARBA"/>
</dbReference>
<evidence type="ECO:0000256" key="22">
    <source>
        <dbReference type="SAM" id="Coils"/>
    </source>
</evidence>
<evidence type="ECO:0000256" key="17">
    <source>
        <dbReference type="ARBA" id="ARBA00069394"/>
    </source>
</evidence>
<evidence type="ECO:0000256" key="20">
    <source>
        <dbReference type="ARBA" id="ARBA00082834"/>
    </source>
</evidence>
<name>A0A1D5R1R7_MACMU</name>
<organism evidence="26 27">
    <name type="scientific">Macaca mulatta</name>
    <name type="common">Rhesus macaque</name>
    <dbReference type="NCBI Taxonomy" id="9544"/>
    <lineage>
        <taxon>Eukaryota</taxon>
        <taxon>Metazoa</taxon>
        <taxon>Chordata</taxon>
        <taxon>Craniata</taxon>
        <taxon>Vertebrata</taxon>
        <taxon>Euteleostomi</taxon>
        <taxon>Mammalia</taxon>
        <taxon>Eutheria</taxon>
        <taxon>Euarchontoglires</taxon>
        <taxon>Primates</taxon>
        <taxon>Haplorrhini</taxon>
        <taxon>Catarrhini</taxon>
        <taxon>Cercopithecidae</taxon>
        <taxon>Cercopithecinae</taxon>
        <taxon>Macaca</taxon>
    </lineage>
</organism>
<dbReference type="PRINTS" id="PR01253">
    <property type="entry name" value="AMPHIPHYSIN2"/>
</dbReference>
<evidence type="ECO:0000256" key="15">
    <source>
        <dbReference type="ARBA" id="ARBA00023242"/>
    </source>
</evidence>
<dbReference type="PROSITE" id="PS50002">
    <property type="entry name" value="SH3"/>
    <property type="match status" value="1"/>
</dbReference>
<feature type="region of interest" description="Disordered" evidence="23">
    <location>
        <begin position="276"/>
        <end position="441"/>
    </location>
</feature>
<dbReference type="PANTHER" id="PTHR46514">
    <property type="entry name" value="AMPHIPHYSIN"/>
    <property type="match status" value="1"/>
</dbReference>
<dbReference type="SMART" id="SM00326">
    <property type="entry name" value="SH3"/>
    <property type="match status" value="1"/>
</dbReference>
<dbReference type="SUPFAM" id="SSF50044">
    <property type="entry name" value="SH3-domain"/>
    <property type="match status" value="1"/>
</dbReference>
<keyword evidence="11" id="KW-0221">Differentiation</keyword>
<dbReference type="GO" id="GO:0030424">
    <property type="term" value="C:axon"/>
    <property type="evidence" value="ECO:0007669"/>
    <property type="project" value="UniProtKB-ARBA"/>
</dbReference>
<gene>
    <name evidence="26 28" type="primary">BIN1</name>
</gene>
<evidence type="ECO:0000256" key="1">
    <source>
        <dbReference type="ARBA" id="ARBA00004123"/>
    </source>
</evidence>
<evidence type="ECO:0000313" key="28">
    <source>
        <dbReference type="VGNC" id="VGNC:70251"/>
    </source>
</evidence>
<evidence type="ECO:0000256" key="23">
    <source>
        <dbReference type="SAM" id="MobiDB-lite"/>
    </source>
</evidence>
<dbReference type="InterPro" id="IPR036028">
    <property type="entry name" value="SH3-like_dom_sf"/>
</dbReference>
<evidence type="ECO:0000259" key="24">
    <source>
        <dbReference type="PROSITE" id="PS50002"/>
    </source>
</evidence>
<dbReference type="Pfam" id="PF14604">
    <property type="entry name" value="SH3_9"/>
    <property type="match status" value="1"/>
</dbReference>
<dbReference type="InterPro" id="IPR003005">
    <property type="entry name" value="Amphiphysin"/>
</dbReference>
<evidence type="ECO:0000256" key="3">
    <source>
        <dbReference type="ARBA" id="ARBA00004496"/>
    </source>
</evidence>
<evidence type="ECO:0000256" key="10">
    <source>
        <dbReference type="ARBA" id="ARBA00022753"/>
    </source>
</evidence>
<accession>A0A1D5R1R7</accession>
<keyword evidence="14" id="KW-0472">Membrane</keyword>
<feature type="domain" description="SH3" evidence="24">
    <location>
        <begin position="473"/>
        <end position="546"/>
    </location>
</feature>
<comment type="subcellular location">
    <subcellularLocation>
        <location evidence="16">Cell membrane</location>
        <location evidence="16">Sarcolemma</location>
        <location evidence="16">T-tubule</location>
    </subcellularLocation>
    <subcellularLocation>
        <location evidence="3">Cytoplasm</location>
    </subcellularLocation>
    <subcellularLocation>
        <location evidence="2">Endosome</location>
    </subcellularLocation>
    <subcellularLocation>
        <location evidence="1">Nucleus</location>
    </subcellularLocation>
</comment>
<dbReference type="VGNC" id="VGNC:70251">
    <property type="gene designation" value="BIN1"/>
</dbReference>
<dbReference type="GO" id="GO:0005768">
    <property type="term" value="C:endosome"/>
    <property type="evidence" value="ECO:0007669"/>
    <property type="project" value="UniProtKB-SubCell"/>
</dbReference>
<dbReference type="InterPro" id="IPR035471">
    <property type="entry name" value="Amphiphysin-2_SH3"/>
</dbReference>
<dbReference type="GO" id="GO:0005634">
    <property type="term" value="C:nucleus"/>
    <property type="evidence" value="ECO:0007669"/>
    <property type="project" value="UniProtKB-SubCell"/>
</dbReference>
<dbReference type="Ensembl" id="ENSMMUT00000072472.2">
    <property type="protein sequence ID" value="ENSMMUP00000054251.2"/>
    <property type="gene ID" value="ENSMMUG00000000376.4"/>
</dbReference>
<evidence type="ECO:0000259" key="25">
    <source>
        <dbReference type="PROSITE" id="PS51021"/>
    </source>
</evidence>
<keyword evidence="12" id="KW-0007">Acetylation</keyword>
<dbReference type="PRINTS" id="PR01251">
    <property type="entry name" value="AMPHIPHYSIN"/>
</dbReference>
<feature type="domain" description="BAR" evidence="25">
    <location>
        <begin position="18"/>
        <end position="279"/>
    </location>
</feature>